<dbReference type="EMBL" id="AOIS01000063">
    <property type="protein sequence ID" value="ELZ14510.1"/>
    <property type="molecule type" value="Genomic_DNA"/>
</dbReference>
<dbReference type="Proteomes" id="UP000011657">
    <property type="component" value="Unassembled WGS sequence"/>
</dbReference>
<keyword evidence="1" id="KW-1133">Transmembrane helix</keyword>
<dbReference type="PATRIC" id="fig|1227488.3.peg.4064"/>
<keyword evidence="3" id="KW-1185">Reference proteome</keyword>
<evidence type="ECO:0000313" key="2">
    <source>
        <dbReference type="EMBL" id="ELZ14510.1"/>
    </source>
</evidence>
<feature type="transmembrane region" description="Helical" evidence="1">
    <location>
        <begin position="20"/>
        <end position="40"/>
    </location>
</feature>
<keyword evidence="1" id="KW-0812">Transmembrane</keyword>
<keyword evidence="1" id="KW-0472">Membrane</keyword>
<reference evidence="2 3" key="1">
    <citation type="journal article" date="2014" name="PLoS Genet.">
        <title>Phylogenetically driven sequencing of extremely halophilic archaea reveals strategies for static and dynamic osmo-response.</title>
        <authorList>
            <person name="Becker E.A."/>
            <person name="Seitzer P.M."/>
            <person name="Tritt A."/>
            <person name="Larsen D."/>
            <person name="Krusor M."/>
            <person name="Yao A.I."/>
            <person name="Wu D."/>
            <person name="Madern D."/>
            <person name="Eisen J.A."/>
            <person name="Darling A.E."/>
            <person name="Facciotti M.T."/>
        </authorList>
    </citation>
    <scope>NUCLEOTIDE SEQUENCE [LARGE SCALE GENOMIC DNA]</scope>
    <source>
        <strain evidence="2 3">JCM 13891</strain>
    </source>
</reference>
<evidence type="ECO:0000313" key="3">
    <source>
        <dbReference type="Proteomes" id="UP000011657"/>
    </source>
</evidence>
<sequence>MAVGFLSMGPLSDIVGSGTLGLGLAIGGGVAFLVGGLWWLQHLDDRDVTDERFLQIGFRASTLSFWALLVGLMTVGNIERSADVTYPVFSHYTWLLLAGLVVFGTTWSWYSRRM</sequence>
<organism evidence="2 3">
    <name type="scientific">Haloterrigena salina JCM 13891</name>
    <dbReference type="NCBI Taxonomy" id="1227488"/>
    <lineage>
        <taxon>Archaea</taxon>
        <taxon>Methanobacteriati</taxon>
        <taxon>Methanobacteriota</taxon>
        <taxon>Stenosarchaea group</taxon>
        <taxon>Halobacteria</taxon>
        <taxon>Halobacteriales</taxon>
        <taxon>Natrialbaceae</taxon>
        <taxon>Haloterrigena</taxon>
    </lineage>
</organism>
<protein>
    <submittedName>
        <fullName evidence="2">Uncharacterized protein</fullName>
    </submittedName>
</protein>
<comment type="caution">
    <text evidence="2">The sequence shown here is derived from an EMBL/GenBank/DDBJ whole genome shotgun (WGS) entry which is preliminary data.</text>
</comment>
<proteinExistence type="predicted"/>
<dbReference type="AlphaFoldDB" id="M0BUA3"/>
<feature type="transmembrane region" description="Helical" evidence="1">
    <location>
        <begin position="92"/>
        <end position="110"/>
    </location>
</feature>
<name>M0BUA3_9EURY</name>
<gene>
    <name evidence="2" type="ORF">C477_20264</name>
</gene>
<feature type="transmembrane region" description="Helical" evidence="1">
    <location>
        <begin position="52"/>
        <end position="72"/>
    </location>
</feature>
<accession>M0BUA3</accession>
<evidence type="ECO:0000256" key="1">
    <source>
        <dbReference type="SAM" id="Phobius"/>
    </source>
</evidence>